<evidence type="ECO:0000313" key="3">
    <source>
        <dbReference type="Proteomes" id="UP000240971"/>
    </source>
</evidence>
<dbReference type="AlphaFoldDB" id="A0A2P8HSA1"/>
<dbReference type="EMBL" id="PYAW01000001">
    <property type="protein sequence ID" value="PSL49054.1"/>
    <property type="molecule type" value="Genomic_DNA"/>
</dbReference>
<protein>
    <submittedName>
        <fullName evidence="2">Uncharacterized protein</fullName>
    </submittedName>
</protein>
<dbReference type="Proteomes" id="UP000240971">
    <property type="component" value="Unassembled WGS sequence"/>
</dbReference>
<sequence>MSNPDKNKEPIPEPSPPDKQQPGREDPIPVQPPPDKPEIEPIPDVPERDVPRKPADPQANPGNEQAFKRQYPAQK</sequence>
<reference evidence="2 3" key="1">
    <citation type="submission" date="2018-03" db="EMBL/GenBank/DDBJ databases">
        <title>Genomic Encyclopedia of Archaeal and Bacterial Type Strains, Phase II (KMG-II): from individual species to whole genera.</title>
        <authorList>
            <person name="Goeker M."/>
        </authorList>
    </citation>
    <scope>NUCLEOTIDE SEQUENCE [LARGE SCALE GENOMIC DNA]</scope>
    <source>
        <strain evidence="2 3">DSM 24859</strain>
    </source>
</reference>
<feature type="compositionally biased region" description="Basic and acidic residues" evidence="1">
    <location>
        <begin position="1"/>
        <end position="11"/>
    </location>
</feature>
<feature type="region of interest" description="Disordered" evidence="1">
    <location>
        <begin position="1"/>
        <end position="75"/>
    </location>
</feature>
<evidence type="ECO:0000313" key="2">
    <source>
        <dbReference type="EMBL" id="PSL49054.1"/>
    </source>
</evidence>
<gene>
    <name evidence="2" type="ORF">CLV51_101384</name>
</gene>
<feature type="compositionally biased region" description="Basic and acidic residues" evidence="1">
    <location>
        <begin position="35"/>
        <end position="55"/>
    </location>
</feature>
<dbReference type="RefSeq" id="WP_106526318.1">
    <property type="nucleotide sequence ID" value="NZ_PYAW01000001.1"/>
</dbReference>
<organism evidence="2 3">
    <name type="scientific">Chitinophaga niastensis</name>
    <dbReference type="NCBI Taxonomy" id="536980"/>
    <lineage>
        <taxon>Bacteria</taxon>
        <taxon>Pseudomonadati</taxon>
        <taxon>Bacteroidota</taxon>
        <taxon>Chitinophagia</taxon>
        <taxon>Chitinophagales</taxon>
        <taxon>Chitinophagaceae</taxon>
        <taxon>Chitinophaga</taxon>
    </lineage>
</organism>
<evidence type="ECO:0000256" key="1">
    <source>
        <dbReference type="SAM" id="MobiDB-lite"/>
    </source>
</evidence>
<name>A0A2P8HSA1_CHINA</name>
<keyword evidence="3" id="KW-1185">Reference proteome</keyword>
<comment type="caution">
    <text evidence="2">The sequence shown here is derived from an EMBL/GenBank/DDBJ whole genome shotgun (WGS) entry which is preliminary data.</text>
</comment>
<proteinExistence type="predicted"/>
<accession>A0A2P8HSA1</accession>